<feature type="domain" description="DAGKc" evidence="1">
    <location>
        <begin position="1"/>
        <end position="130"/>
    </location>
</feature>
<evidence type="ECO:0000313" key="2">
    <source>
        <dbReference type="EMBL" id="KDR81362.1"/>
    </source>
</evidence>
<dbReference type="EMBL" id="KL142370">
    <property type="protein sequence ID" value="KDR81362.1"/>
    <property type="molecule type" value="Genomic_DNA"/>
</dbReference>
<dbReference type="InterPro" id="IPR017438">
    <property type="entry name" value="ATP-NAD_kinase_N"/>
</dbReference>
<organism evidence="2 3">
    <name type="scientific">Galerina marginata (strain CBS 339.88)</name>
    <dbReference type="NCBI Taxonomy" id="685588"/>
    <lineage>
        <taxon>Eukaryota</taxon>
        <taxon>Fungi</taxon>
        <taxon>Dikarya</taxon>
        <taxon>Basidiomycota</taxon>
        <taxon>Agaricomycotina</taxon>
        <taxon>Agaricomycetes</taxon>
        <taxon>Agaricomycetidae</taxon>
        <taxon>Agaricales</taxon>
        <taxon>Agaricineae</taxon>
        <taxon>Strophariaceae</taxon>
        <taxon>Galerina</taxon>
    </lineage>
</organism>
<proteinExistence type="predicted"/>
<keyword evidence="3" id="KW-1185">Reference proteome</keyword>
<dbReference type="Proteomes" id="UP000027222">
    <property type="component" value="Unassembled WGS sequence"/>
</dbReference>
<dbReference type="OrthoDB" id="336240at2759"/>
<dbReference type="Pfam" id="PF00781">
    <property type="entry name" value="DAGK_cat"/>
    <property type="match status" value="1"/>
</dbReference>
<reference evidence="3" key="1">
    <citation type="journal article" date="2014" name="Proc. Natl. Acad. Sci. U.S.A.">
        <title>Extensive sampling of basidiomycete genomes demonstrates inadequacy of the white-rot/brown-rot paradigm for wood decay fungi.</title>
        <authorList>
            <person name="Riley R."/>
            <person name="Salamov A.A."/>
            <person name="Brown D.W."/>
            <person name="Nagy L.G."/>
            <person name="Floudas D."/>
            <person name="Held B.W."/>
            <person name="Levasseur A."/>
            <person name="Lombard V."/>
            <person name="Morin E."/>
            <person name="Otillar R."/>
            <person name="Lindquist E.A."/>
            <person name="Sun H."/>
            <person name="LaButti K.M."/>
            <person name="Schmutz J."/>
            <person name="Jabbour D."/>
            <person name="Luo H."/>
            <person name="Baker S.E."/>
            <person name="Pisabarro A.G."/>
            <person name="Walton J.D."/>
            <person name="Blanchette R.A."/>
            <person name="Henrissat B."/>
            <person name="Martin F."/>
            <person name="Cullen D."/>
            <person name="Hibbett D.S."/>
            <person name="Grigoriev I.V."/>
        </authorList>
    </citation>
    <scope>NUCLEOTIDE SEQUENCE [LARGE SCALE GENOMIC DNA]</scope>
    <source>
        <strain evidence="3">CBS 339.88</strain>
    </source>
</reference>
<dbReference type="PANTHER" id="PTHR12358:SF105">
    <property type="entry name" value="DAGKC DOMAIN-CONTAINING PROTEIN"/>
    <property type="match status" value="1"/>
</dbReference>
<dbReference type="Gene3D" id="3.40.50.10330">
    <property type="entry name" value="Probable inorganic polyphosphate/atp-NAD kinase, domain 1"/>
    <property type="match status" value="1"/>
</dbReference>
<protein>
    <recommendedName>
        <fullName evidence="1">DAGKc domain-containing protein</fullName>
    </recommendedName>
</protein>
<dbReference type="InterPro" id="IPR050187">
    <property type="entry name" value="Lipid_Phosphate_FormReg"/>
</dbReference>
<sequence>MLVSIINPVCGHSDAAQFFAAHVLPLLTPPDLLVVHTTAKGHAETVLRDLPDPLTVVLCSGDGTLQEIITALAPRPVTFVLVPCGTANALYASLFPPTKDHDPVDYKLKSLHAFIRKSTPVHLSLASTALFSPAGSVQAALSSVVVSTSLHASILHHSEALRQSHPGIERFKIAAQQNSSKWYNGRVNLVPPPSLGHVQVYDPKSNTFVPHTQSTHLDGPFIYFLSTVNVDRLEPEFRISPLARAIPPPPSTCDIVILRPLRDPSTPEDTPQSRLSFVEKTWKVLGAAYQDGAHVRLTYNQDGQILPDGDGPPVIEYFRCAGWEWFPDDQDQDAHLVCADGAILHIPEHGHAVCSVDPFPHGFSVHGSDK</sequence>
<dbReference type="PANTHER" id="PTHR12358">
    <property type="entry name" value="SPHINGOSINE KINASE"/>
    <property type="match status" value="1"/>
</dbReference>
<dbReference type="AlphaFoldDB" id="A0A067TG78"/>
<accession>A0A067TG78</accession>
<dbReference type="InterPro" id="IPR016064">
    <property type="entry name" value="NAD/diacylglycerol_kinase_sf"/>
</dbReference>
<dbReference type="HOGENOM" id="CLU_048757_0_0_1"/>
<dbReference type="SUPFAM" id="SSF111331">
    <property type="entry name" value="NAD kinase/diacylglycerol kinase-like"/>
    <property type="match status" value="1"/>
</dbReference>
<name>A0A067TG78_GALM3</name>
<dbReference type="GO" id="GO:0001727">
    <property type="term" value="F:lipid kinase activity"/>
    <property type="evidence" value="ECO:0007669"/>
    <property type="project" value="TreeGrafter"/>
</dbReference>
<dbReference type="PROSITE" id="PS50146">
    <property type="entry name" value="DAGK"/>
    <property type="match status" value="1"/>
</dbReference>
<dbReference type="SMART" id="SM00046">
    <property type="entry name" value="DAGKc"/>
    <property type="match status" value="1"/>
</dbReference>
<dbReference type="InterPro" id="IPR001206">
    <property type="entry name" value="Diacylglycerol_kinase_cat_dom"/>
</dbReference>
<dbReference type="GO" id="GO:0046512">
    <property type="term" value="P:sphingosine biosynthetic process"/>
    <property type="evidence" value="ECO:0007669"/>
    <property type="project" value="TreeGrafter"/>
</dbReference>
<dbReference type="STRING" id="685588.A0A067TG78"/>
<dbReference type="GO" id="GO:0016020">
    <property type="term" value="C:membrane"/>
    <property type="evidence" value="ECO:0007669"/>
    <property type="project" value="TreeGrafter"/>
</dbReference>
<dbReference type="GO" id="GO:0005737">
    <property type="term" value="C:cytoplasm"/>
    <property type="evidence" value="ECO:0007669"/>
    <property type="project" value="TreeGrafter"/>
</dbReference>
<gene>
    <name evidence="2" type="ORF">GALMADRAFT_59583</name>
</gene>
<evidence type="ECO:0000259" key="1">
    <source>
        <dbReference type="PROSITE" id="PS50146"/>
    </source>
</evidence>
<evidence type="ECO:0000313" key="3">
    <source>
        <dbReference type="Proteomes" id="UP000027222"/>
    </source>
</evidence>